<keyword evidence="3" id="KW-1185">Reference proteome</keyword>
<dbReference type="AlphaFoldDB" id="A0A8R7UV51"/>
<proteinExistence type="predicted"/>
<accession>A0A8R7UV51</accession>
<name>A0A8R7UV51_TRIUA</name>
<dbReference type="Gramene" id="TuG1812G0600001851.01.T02">
    <property type="protein sequence ID" value="TuG1812G0600001851.01.T02"/>
    <property type="gene ID" value="TuG1812G0600001851.01"/>
</dbReference>
<feature type="region of interest" description="Disordered" evidence="1">
    <location>
        <begin position="78"/>
        <end position="104"/>
    </location>
</feature>
<feature type="region of interest" description="Disordered" evidence="1">
    <location>
        <begin position="124"/>
        <end position="149"/>
    </location>
</feature>
<reference evidence="2" key="2">
    <citation type="submission" date="2018-03" db="EMBL/GenBank/DDBJ databases">
        <title>The Triticum urartu genome reveals the dynamic nature of wheat genome evolution.</title>
        <authorList>
            <person name="Ling H."/>
            <person name="Ma B."/>
            <person name="Shi X."/>
            <person name="Liu H."/>
            <person name="Dong L."/>
            <person name="Sun H."/>
            <person name="Cao Y."/>
            <person name="Gao Q."/>
            <person name="Zheng S."/>
            <person name="Li Y."/>
            <person name="Yu Y."/>
            <person name="Du H."/>
            <person name="Qi M."/>
            <person name="Li Y."/>
            <person name="Yu H."/>
            <person name="Cui Y."/>
            <person name="Wang N."/>
            <person name="Chen C."/>
            <person name="Wu H."/>
            <person name="Zhao Y."/>
            <person name="Zhang J."/>
            <person name="Li Y."/>
            <person name="Zhou W."/>
            <person name="Zhang B."/>
            <person name="Hu W."/>
            <person name="Eijk M."/>
            <person name="Tang J."/>
            <person name="Witsenboer H."/>
            <person name="Zhao S."/>
            <person name="Li Z."/>
            <person name="Zhang A."/>
            <person name="Wang D."/>
            <person name="Liang C."/>
        </authorList>
    </citation>
    <scope>NUCLEOTIDE SEQUENCE [LARGE SCALE GENOMIC DNA]</scope>
    <source>
        <strain evidence="2">cv. G1812</strain>
    </source>
</reference>
<reference evidence="3" key="1">
    <citation type="journal article" date="2013" name="Nature">
        <title>Draft genome of the wheat A-genome progenitor Triticum urartu.</title>
        <authorList>
            <person name="Ling H.Q."/>
            <person name="Zhao S."/>
            <person name="Liu D."/>
            <person name="Wang J."/>
            <person name="Sun H."/>
            <person name="Zhang C."/>
            <person name="Fan H."/>
            <person name="Li D."/>
            <person name="Dong L."/>
            <person name="Tao Y."/>
            <person name="Gao C."/>
            <person name="Wu H."/>
            <person name="Li Y."/>
            <person name="Cui Y."/>
            <person name="Guo X."/>
            <person name="Zheng S."/>
            <person name="Wang B."/>
            <person name="Yu K."/>
            <person name="Liang Q."/>
            <person name="Yang W."/>
            <person name="Lou X."/>
            <person name="Chen J."/>
            <person name="Feng M."/>
            <person name="Jian J."/>
            <person name="Zhang X."/>
            <person name="Luo G."/>
            <person name="Jiang Y."/>
            <person name="Liu J."/>
            <person name="Wang Z."/>
            <person name="Sha Y."/>
            <person name="Zhang B."/>
            <person name="Wu H."/>
            <person name="Tang D."/>
            <person name="Shen Q."/>
            <person name="Xue P."/>
            <person name="Zou S."/>
            <person name="Wang X."/>
            <person name="Liu X."/>
            <person name="Wang F."/>
            <person name="Yang Y."/>
            <person name="An X."/>
            <person name="Dong Z."/>
            <person name="Zhang K."/>
            <person name="Zhang X."/>
            <person name="Luo M.C."/>
            <person name="Dvorak J."/>
            <person name="Tong Y."/>
            <person name="Wang J."/>
            <person name="Yang H."/>
            <person name="Li Z."/>
            <person name="Wang D."/>
            <person name="Zhang A."/>
            <person name="Wang J."/>
        </authorList>
    </citation>
    <scope>NUCLEOTIDE SEQUENCE</scope>
    <source>
        <strain evidence="3">cv. G1812</strain>
    </source>
</reference>
<evidence type="ECO:0000256" key="1">
    <source>
        <dbReference type="SAM" id="MobiDB-lite"/>
    </source>
</evidence>
<sequence length="188" mass="20249">MRIADSDHMRGAAPTTCTTPPVSLCAVGVDHLSAGATPRSKLEVHYLSPSDLPCSSPRVLLFMCRQKPAMLQRTVLRGIPGSSPKTVSSRGRSNKDARGVVSASRHPLVMSTRTLNVEAAREELELPEESGGGGVVSPPQPQQQGALRPWRETGTKVAFQGHGRVCWWACSPSRRDRPRSPSPPTPRA</sequence>
<reference evidence="2" key="3">
    <citation type="submission" date="2022-06" db="UniProtKB">
        <authorList>
            <consortium name="EnsemblPlants"/>
        </authorList>
    </citation>
    <scope>IDENTIFICATION</scope>
</reference>
<protein>
    <submittedName>
        <fullName evidence="2">Uncharacterized protein</fullName>
    </submittedName>
</protein>
<organism evidence="2 3">
    <name type="scientific">Triticum urartu</name>
    <name type="common">Red wild einkorn</name>
    <name type="synonym">Crithodium urartu</name>
    <dbReference type="NCBI Taxonomy" id="4572"/>
    <lineage>
        <taxon>Eukaryota</taxon>
        <taxon>Viridiplantae</taxon>
        <taxon>Streptophyta</taxon>
        <taxon>Embryophyta</taxon>
        <taxon>Tracheophyta</taxon>
        <taxon>Spermatophyta</taxon>
        <taxon>Magnoliopsida</taxon>
        <taxon>Liliopsida</taxon>
        <taxon>Poales</taxon>
        <taxon>Poaceae</taxon>
        <taxon>BOP clade</taxon>
        <taxon>Pooideae</taxon>
        <taxon>Triticodae</taxon>
        <taxon>Triticeae</taxon>
        <taxon>Triticinae</taxon>
        <taxon>Triticum</taxon>
    </lineage>
</organism>
<dbReference type="Proteomes" id="UP000015106">
    <property type="component" value="Chromosome 6"/>
</dbReference>
<evidence type="ECO:0000313" key="3">
    <source>
        <dbReference type="Proteomes" id="UP000015106"/>
    </source>
</evidence>
<dbReference type="EnsemblPlants" id="TuG1812G0600001851.01.T02">
    <property type="protein sequence ID" value="TuG1812G0600001851.01.T02"/>
    <property type="gene ID" value="TuG1812G0600001851.01"/>
</dbReference>
<evidence type="ECO:0000313" key="2">
    <source>
        <dbReference type="EnsemblPlants" id="TuG1812G0600001851.01.T02"/>
    </source>
</evidence>